<dbReference type="InterPro" id="IPR003533">
    <property type="entry name" value="Doublecortin_dom"/>
</dbReference>
<dbReference type="EMBL" id="DS469564">
    <property type="protein sequence ID" value="EDO42432.1"/>
    <property type="molecule type" value="Genomic_DNA"/>
</dbReference>
<evidence type="ECO:0000256" key="4">
    <source>
        <dbReference type="ARBA" id="ARBA00022679"/>
    </source>
</evidence>
<protein>
    <recommendedName>
        <fullName evidence="2">non-specific serine/threonine protein kinase</fullName>
        <ecNumber evidence="2">2.7.11.1</ecNumber>
    </recommendedName>
</protein>
<dbReference type="Proteomes" id="UP000001593">
    <property type="component" value="Unassembled WGS sequence"/>
</dbReference>
<dbReference type="eggNOG" id="KOG0032">
    <property type="taxonomic scope" value="Eukaryota"/>
</dbReference>
<accession>A7S1C2</accession>
<dbReference type="Gene3D" id="1.10.510.10">
    <property type="entry name" value="Transferase(Phosphotransferase) domain 1"/>
    <property type="match status" value="1"/>
</dbReference>
<dbReference type="InterPro" id="IPR008271">
    <property type="entry name" value="Ser/Thr_kinase_AS"/>
</dbReference>
<dbReference type="InterPro" id="IPR017441">
    <property type="entry name" value="Protein_kinase_ATP_BS"/>
</dbReference>
<dbReference type="InterPro" id="IPR011009">
    <property type="entry name" value="Kinase-like_dom_sf"/>
</dbReference>
<dbReference type="GO" id="GO:0005524">
    <property type="term" value="F:ATP binding"/>
    <property type="evidence" value="ECO:0007669"/>
    <property type="project" value="UniProtKB-UniRule"/>
</dbReference>
<evidence type="ECO:0000259" key="13">
    <source>
        <dbReference type="PROSITE" id="PS50309"/>
    </source>
</evidence>
<dbReference type="FunCoup" id="A7S1C2">
    <property type="interactions" value="126"/>
</dbReference>
<dbReference type="CDD" id="cd14095">
    <property type="entry name" value="STKc_DCKL"/>
    <property type="match status" value="1"/>
</dbReference>
<evidence type="ECO:0000259" key="12">
    <source>
        <dbReference type="PROSITE" id="PS50011"/>
    </source>
</evidence>
<dbReference type="OMA" id="IRTHYRR"/>
<feature type="compositionally biased region" description="Polar residues" evidence="11">
    <location>
        <begin position="188"/>
        <end position="205"/>
    </location>
</feature>
<evidence type="ECO:0000256" key="9">
    <source>
        <dbReference type="ARBA" id="ARBA00048679"/>
    </source>
</evidence>
<dbReference type="FunFam" id="3.30.200.20:FF:000315">
    <property type="entry name" value="Calcium-dependent protein kinase 3"/>
    <property type="match status" value="1"/>
</dbReference>
<dbReference type="Pfam" id="PF03607">
    <property type="entry name" value="DCX"/>
    <property type="match status" value="1"/>
</dbReference>
<dbReference type="Gene3D" id="3.30.200.20">
    <property type="entry name" value="Phosphorylase Kinase, domain 1"/>
    <property type="match status" value="1"/>
</dbReference>
<evidence type="ECO:0000256" key="5">
    <source>
        <dbReference type="ARBA" id="ARBA00022741"/>
    </source>
</evidence>
<dbReference type="SUPFAM" id="SSF56112">
    <property type="entry name" value="Protein kinase-like (PK-like)"/>
    <property type="match status" value="1"/>
</dbReference>
<feature type="compositionally biased region" description="Polar residues" evidence="11">
    <location>
        <begin position="143"/>
        <end position="158"/>
    </location>
</feature>
<evidence type="ECO:0000256" key="1">
    <source>
        <dbReference type="ARBA" id="ARBA00005354"/>
    </source>
</evidence>
<dbReference type="GO" id="GO:0004674">
    <property type="term" value="F:protein serine/threonine kinase activity"/>
    <property type="evidence" value="ECO:0000318"/>
    <property type="project" value="GO_Central"/>
</dbReference>
<dbReference type="GO" id="GO:0005634">
    <property type="term" value="C:nucleus"/>
    <property type="evidence" value="ECO:0000318"/>
    <property type="project" value="GO_Central"/>
</dbReference>
<dbReference type="PROSITE" id="PS50309">
    <property type="entry name" value="DC"/>
    <property type="match status" value="1"/>
</dbReference>
<dbReference type="HOGENOM" id="CLU_000288_94_1_1"/>
<dbReference type="PROSITE" id="PS00108">
    <property type="entry name" value="PROTEIN_KINASE_ST"/>
    <property type="match status" value="1"/>
</dbReference>
<evidence type="ECO:0000313" key="15">
    <source>
        <dbReference type="Proteomes" id="UP000001593"/>
    </source>
</evidence>
<dbReference type="PhylomeDB" id="A7S1C2"/>
<feature type="compositionally biased region" description="Basic and acidic residues" evidence="11">
    <location>
        <begin position="206"/>
        <end position="227"/>
    </location>
</feature>
<keyword evidence="5 10" id="KW-0547">Nucleotide-binding</keyword>
<feature type="region of interest" description="Disordered" evidence="11">
    <location>
        <begin position="97"/>
        <end position="236"/>
    </location>
</feature>
<dbReference type="GO" id="GO:0005737">
    <property type="term" value="C:cytoplasm"/>
    <property type="evidence" value="ECO:0000318"/>
    <property type="project" value="GO_Central"/>
</dbReference>
<evidence type="ECO:0000256" key="7">
    <source>
        <dbReference type="ARBA" id="ARBA00022840"/>
    </source>
</evidence>
<evidence type="ECO:0000256" key="11">
    <source>
        <dbReference type="SAM" id="MobiDB-lite"/>
    </source>
</evidence>
<dbReference type="InterPro" id="IPR000719">
    <property type="entry name" value="Prot_kinase_dom"/>
</dbReference>
<dbReference type="PANTHER" id="PTHR24347">
    <property type="entry name" value="SERINE/THREONINE-PROTEIN KINASE"/>
    <property type="match status" value="1"/>
</dbReference>
<evidence type="ECO:0000256" key="8">
    <source>
        <dbReference type="ARBA" id="ARBA00047899"/>
    </source>
</evidence>
<dbReference type="EC" id="2.7.11.1" evidence="2"/>
<comment type="catalytic activity">
    <reaction evidence="8">
        <text>L-threonyl-[protein] + ATP = O-phospho-L-threonyl-[protein] + ADP + H(+)</text>
        <dbReference type="Rhea" id="RHEA:46608"/>
        <dbReference type="Rhea" id="RHEA-COMP:11060"/>
        <dbReference type="Rhea" id="RHEA-COMP:11605"/>
        <dbReference type="ChEBI" id="CHEBI:15378"/>
        <dbReference type="ChEBI" id="CHEBI:30013"/>
        <dbReference type="ChEBI" id="CHEBI:30616"/>
        <dbReference type="ChEBI" id="CHEBI:61977"/>
        <dbReference type="ChEBI" id="CHEBI:456216"/>
        <dbReference type="EC" id="2.7.11.1"/>
    </reaction>
</comment>
<dbReference type="SMART" id="SM00220">
    <property type="entry name" value="S_TKc"/>
    <property type="match status" value="1"/>
</dbReference>
<dbReference type="GO" id="GO:0035556">
    <property type="term" value="P:intracellular signal transduction"/>
    <property type="evidence" value="ECO:0007669"/>
    <property type="project" value="InterPro"/>
</dbReference>
<dbReference type="STRING" id="45351.A7S1C2"/>
<dbReference type="SUPFAM" id="SSF89837">
    <property type="entry name" value="Doublecortin (DC)"/>
    <property type="match status" value="1"/>
</dbReference>
<name>A7S1C2_NEMVE</name>
<feature type="binding site" evidence="10">
    <location>
        <position position="275"/>
    </location>
    <ligand>
        <name>ATP</name>
        <dbReference type="ChEBI" id="CHEBI:30616"/>
    </ligand>
</feature>
<feature type="compositionally biased region" description="Basic and acidic residues" evidence="11">
    <location>
        <begin position="122"/>
        <end position="139"/>
    </location>
</feature>
<dbReference type="InterPro" id="IPR036572">
    <property type="entry name" value="Doublecortin_dom_sf"/>
</dbReference>
<feature type="domain" description="Doublecortin" evidence="13">
    <location>
        <begin position="6"/>
        <end position="87"/>
    </location>
</feature>
<keyword evidence="4" id="KW-0808">Transferase</keyword>
<dbReference type="FunFam" id="1.10.510.10:FF:000066">
    <property type="entry name" value="Serine/threonine-protein kinase DCLK1 isoform 2"/>
    <property type="match status" value="1"/>
</dbReference>
<dbReference type="SMART" id="SM00537">
    <property type="entry name" value="DCX"/>
    <property type="match status" value="1"/>
</dbReference>
<dbReference type="PROSITE" id="PS00107">
    <property type="entry name" value="PROTEIN_KINASE_ATP"/>
    <property type="match status" value="1"/>
</dbReference>
<comment type="similarity">
    <text evidence="1">Belongs to the protein kinase superfamily. CAMK Ser/Thr protein kinase family. CaMK subfamily.</text>
</comment>
<evidence type="ECO:0000256" key="2">
    <source>
        <dbReference type="ARBA" id="ARBA00012513"/>
    </source>
</evidence>
<evidence type="ECO:0000313" key="14">
    <source>
        <dbReference type="EMBL" id="EDO42432.1"/>
    </source>
</evidence>
<evidence type="ECO:0000256" key="10">
    <source>
        <dbReference type="PROSITE-ProRule" id="PRU10141"/>
    </source>
</evidence>
<dbReference type="GO" id="GO:0034504">
    <property type="term" value="P:protein localization to nucleus"/>
    <property type="evidence" value="ECO:0000318"/>
    <property type="project" value="GO_Central"/>
</dbReference>
<proteinExistence type="inferred from homology"/>
<evidence type="ECO:0000256" key="3">
    <source>
        <dbReference type="ARBA" id="ARBA00022527"/>
    </source>
</evidence>
<dbReference type="Pfam" id="PF00069">
    <property type="entry name" value="Pkinase"/>
    <property type="match status" value="1"/>
</dbReference>
<keyword evidence="6" id="KW-0418">Kinase</keyword>
<dbReference type="AlphaFoldDB" id="A7S1C2"/>
<keyword evidence="15" id="KW-1185">Reference proteome</keyword>
<reference evidence="14 15" key="1">
    <citation type="journal article" date="2007" name="Science">
        <title>Sea anemone genome reveals ancestral eumetazoan gene repertoire and genomic organization.</title>
        <authorList>
            <person name="Putnam N.H."/>
            <person name="Srivastava M."/>
            <person name="Hellsten U."/>
            <person name="Dirks B."/>
            <person name="Chapman J."/>
            <person name="Salamov A."/>
            <person name="Terry A."/>
            <person name="Shapiro H."/>
            <person name="Lindquist E."/>
            <person name="Kapitonov V.V."/>
            <person name="Jurka J."/>
            <person name="Genikhovich G."/>
            <person name="Grigoriev I.V."/>
            <person name="Lucas S.M."/>
            <person name="Steele R.E."/>
            <person name="Finnerty J.R."/>
            <person name="Technau U."/>
            <person name="Martindale M.Q."/>
            <person name="Rokhsar D.S."/>
        </authorList>
    </citation>
    <scope>NUCLEOTIDE SEQUENCE [LARGE SCALE GENOMIC DNA]</scope>
    <source>
        <strain evidence="15">CH2 X CH6</strain>
    </source>
</reference>
<feature type="domain" description="Protein kinase" evidence="12">
    <location>
        <begin position="246"/>
        <end position="502"/>
    </location>
</feature>
<dbReference type="Gene3D" id="3.10.20.230">
    <property type="entry name" value="Doublecortin domain"/>
    <property type="match status" value="1"/>
</dbReference>
<dbReference type="PROSITE" id="PS50011">
    <property type="entry name" value="PROTEIN_KINASE_DOM"/>
    <property type="match status" value="1"/>
</dbReference>
<gene>
    <name evidence="14" type="ORF">NEMVEDRAFT_v1g100834</name>
</gene>
<organism evidence="14 15">
    <name type="scientific">Nematostella vectensis</name>
    <name type="common">Starlet sea anemone</name>
    <dbReference type="NCBI Taxonomy" id="45351"/>
    <lineage>
        <taxon>Eukaryota</taxon>
        <taxon>Metazoa</taxon>
        <taxon>Cnidaria</taxon>
        <taxon>Anthozoa</taxon>
        <taxon>Hexacorallia</taxon>
        <taxon>Actiniaria</taxon>
        <taxon>Edwardsiidae</taxon>
        <taxon>Nematostella</taxon>
    </lineage>
</organism>
<sequence>MKTTSKTVIFYKNGDVFSKYPVTITPRKYRSFDILLAELSMKTELPQGVRYLLDKENGAQVKNIEDLQDGKEYVCASNARLKRLAYGKKGLPGWRSKQHIDLPPITNPPPTRNLGSTGSSDIRTHYRRIETKAPRRLEPLKPNTASRTSDAKQVTSHQRVLKLHHGNEGIRHNRDIKHHPKHQDVSPKASTDNALPKITDSNNNRDYSHTKADNNNKDLKSPNERKPQSPKYKRPLVTDKEVTDVYNFGQKLGDGNFAIVRQCKDKITQKEFAIKIIDKRKIRGKEKMIDDEIAIMRRCRHPNIVRLFEDYDSATEIYLVMELIKGGDLFDAISSSVKFTEHVAKSYFRDMCKALAYLHKRKIVHRDLKPENLLVHKRSDGQTHLKLADFGLAMEVTAPIFTVCGTPTYVAPEILEENGYGLKVDMWAAGVITYIMLCGFPPFRSPNRDQDELFDLIQSGEFEFLSPYWDPVSDDAKDLISTMLVVDPTKRATADQVLQHRW</sequence>
<keyword evidence="7 10" id="KW-0067">ATP-binding</keyword>
<evidence type="ECO:0000256" key="6">
    <source>
        <dbReference type="ARBA" id="ARBA00022777"/>
    </source>
</evidence>
<feature type="non-terminal residue" evidence="14">
    <location>
        <position position="502"/>
    </location>
</feature>
<keyword evidence="3" id="KW-0723">Serine/threonine-protein kinase</keyword>
<dbReference type="InParanoid" id="A7S1C2"/>
<comment type="catalytic activity">
    <reaction evidence="9">
        <text>L-seryl-[protein] + ATP = O-phospho-L-seryl-[protein] + ADP + H(+)</text>
        <dbReference type="Rhea" id="RHEA:17989"/>
        <dbReference type="Rhea" id="RHEA-COMP:9863"/>
        <dbReference type="Rhea" id="RHEA-COMP:11604"/>
        <dbReference type="ChEBI" id="CHEBI:15378"/>
        <dbReference type="ChEBI" id="CHEBI:29999"/>
        <dbReference type="ChEBI" id="CHEBI:30616"/>
        <dbReference type="ChEBI" id="CHEBI:83421"/>
        <dbReference type="ChEBI" id="CHEBI:456216"/>
        <dbReference type="EC" id="2.7.11.1"/>
    </reaction>
</comment>